<gene>
    <name evidence="2" type="ORF">FRX94_05035</name>
</gene>
<organism evidence="2 3">
    <name type="scientific">Corynebacterium canis</name>
    <dbReference type="NCBI Taxonomy" id="679663"/>
    <lineage>
        <taxon>Bacteria</taxon>
        <taxon>Bacillati</taxon>
        <taxon>Actinomycetota</taxon>
        <taxon>Actinomycetes</taxon>
        <taxon>Mycobacteriales</taxon>
        <taxon>Corynebacteriaceae</taxon>
        <taxon>Corynebacterium</taxon>
    </lineage>
</organism>
<evidence type="ECO:0000313" key="3">
    <source>
        <dbReference type="Proteomes" id="UP000320791"/>
    </source>
</evidence>
<dbReference type="EMBL" id="VOHM01000008">
    <property type="protein sequence ID" value="TWT26597.1"/>
    <property type="molecule type" value="Genomic_DNA"/>
</dbReference>
<dbReference type="PROSITE" id="PS50007">
    <property type="entry name" value="PIPLC_X_DOMAIN"/>
    <property type="match status" value="1"/>
</dbReference>
<dbReference type="PANTHER" id="PTHR46211:SF14">
    <property type="entry name" value="GLYCEROPHOSPHODIESTER PHOSPHODIESTERASE"/>
    <property type="match status" value="1"/>
</dbReference>
<proteinExistence type="predicted"/>
<dbReference type="SUPFAM" id="SSF51695">
    <property type="entry name" value="PLC-like phosphodiesterases"/>
    <property type="match status" value="1"/>
</dbReference>
<dbReference type="AlphaFoldDB" id="A0A5C5ULA7"/>
<keyword evidence="3" id="KW-1185">Reference proteome</keyword>
<reference evidence="2 3" key="1">
    <citation type="submission" date="2019-08" db="EMBL/GenBank/DDBJ databases">
        <authorList>
            <person name="Lei W."/>
        </authorList>
    </citation>
    <scope>NUCLEOTIDE SEQUENCE [LARGE SCALE GENOMIC DNA]</scope>
    <source>
        <strain evidence="2 3">CCUG 58627</strain>
    </source>
</reference>
<dbReference type="OrthoDB" id="384721at2"/>
<feature type="domain" description="GP-PDE" evidence="1">
    <location>
        <begin position="16"/>
        <end position="276"/>
    </location>
</feature>
<dbReference type="InterPro" id="IPR030395">
    <property type="entry name" value="GP_PDE_dom"/>
</dbReference>
<evidence type="ECO:0000259" key="1">
    <source>
        <dbReference type="PROSITE" id="PS51704"/>
    </source>
</evidence>
<name>A0A5C5ULA7_9CORY</name>
<accession>A0A5C5ULA7</accession>
<dbReference type="RefSeq" id="WP_146324041.1">
    <property type="nucleotide sequence ID" value="NZ_BAABLR010000024.1"/>
</dbReference>
<dbReference type="GO" id="GO:0008081">
    <property type="term" value="F:phosphoric diester hydrolase activity"/>
    <property type="evidence" value="ECO:0007669"/>
    <property type="project" value="InterPro"/>
</dbReference>
<sequence length="282" mass="31198">MGSINRAEKYPLPTGFDVQAHRGGRGHWTEESALAFANALEIGVSTLELDVVLTKDGVPAVWHDPILLAEKCSSRVGEVVHELTWAELREVECAKLLPDFPHAEVAAGNRILHLAEVFEIAQGYDVHFNIETKIEADKPWLSAEPKAFVDAILREVYAANVAERVMVQSFDWRTFALVRGVDKRIPLVALWDETTWFEGTPWGPGGDIVQAALAHDISVLSPDFQLVDAALIERAHEHALSVVPWTVNAEADMQALIDLGVDGLITDYPKVLLARQPFTRGR</sequence>
<dbReference type="InterPro" id="IPR017946">
    <property type="entry name" value="PLC-like_Pdiesterase_TIM-brl"/>
</dbReference>
<dbReference type="Proteomes" id="UP000320791">
    <property type="component" value="Unassembled WGS sequence"/>
</dbReference>
<evidence type="ECO:0000313" key="2">
    <source>
        <dbReference type="EMBL" id="TWT26597.1"/>
    </source>
</evidence>
<dbReference type="PANTHER" id="PTHR46211">
    <property type="entry name" value="GLYCEROPHOSPHORYL DIESTER PHOSPHODIESTERASE"/>
    <property type="match status" value="1"/>
</dbReference>
<dbReference type="Gene3D" id="3.20.20.190">
    <property type="entry name" value="Phosphatidylinositol (PI) phosphodiesterase"/>
    <property type="match status" value="1"/>
</dbReference>
<dbReference type="GO" id="GO:0006629">
    <property type="term" value="P:lipid metabolic process"/>
    <property type="evidence" value="ECO:0007669"/>
    <property type="project" value="InterPro"/>
</dbReference>
<comment type="caution">
    <text evidence="2">The sequence shown here is derived from an EMBL/GenBank/DDBJ whole genome shotgun (WGS) entry which is preliminary data.</text>
</comment>
<dbReference type="PROSITE" id="PS51704">
    <property type="entry name" value="GP_PDE"/>
    <property type="match status" value="1"/>
</dbReference>
<dbReference type="Pfam" id="PF03009">
    <property type="entry name" value="GDPD"/>
    <property type="match status" value="1"/>
</dbReference>
<protein>
    <submittedName>
        <fullName evidence="2">Glycerophosphodiester phosphodiesterase</fullName>
    </submittedName>
</protein>